<name>A0A1H8RR00_9PSEU</name>
<dbReference type="EMBL" id="FOEF01000001">
    <property type="protein sequence ID" value="SEO68775.1"/>
    <property type="molecule type" value="Genomic_DNA"/>
</dbReference>
<feature type="domain" description="AB hydrolase-1" evidence="2">
    <location>
        <begin position="1"/>
        <end position="54"/>
    </location>
</feature>
<dbReference type="Proteomes" id="UP000198582">
    <property type="component" value="Unassembled WGS sequence"/>
</dbReference>
<evidence type="ECO:0000313" key="4">
    <source>
        <dbReference type="Proteomes" id="UP000198582"/>
    </source>
</evidence>
<gene>
    <name evidence="3" type="ORF">SAMN04489732_101909</name>
</gene>
<dbReference type="InterPro" id="IPR000073">
    <property type="entry name" value="AB_hydrolase_1"/>
</dbReference>
<dbReference type="Pfam" id="PF00561">
    <property type="entry name" value="Abhydrolase_1"/>
    <property type="match status" value="1"/>
</dbReference>
<dbReference type="GO" id="GO:0016787">
    <property type="term" value="F:hydrolase activity"/>
    <property type="evidence" value="ECO:0007669"/>
    <property type="project" value="UniProtKB-KW"/>
</dbReference>
<accession>A0A1H8RR00</accession>
<feature type="compositionally biased region" description="Pro residues" evidence="1">
    <location>
        <begin position="227"/>
        <end position="245"/>
    </location>
</feature>
<feature type="region of interest" description="Disordered" evidence="1">
    <location>
        <begin position="218"/>
        <end position="266"/>
    </location>
</feature>
<dbReference type="AlphaFoldDB" id="A0A1H8RR00"/>
<keyword evidence="4" id="KW-1185">Reference proteome</keyword>
<dbReference type="STRING" id="394193.SAMN04489732_101909"/>
<dbReference type="SUPFAM" id="SSF53474">
    <property type="entry name" value="alpha/beta-Hydrolases"/>
    <property type="match status" value="1"/>
</dbReference>
<protein>
    <submittedName>
        <fullName evidence="3">Alpha/beta hydrolase fold</fullName>
    </submittedName>
</protein>
<sequence>MARDLDLLRRAVDDRQLTYVGTSYGTHLGEVYANLFPQRVRAMALDGVLQPEDWTTGRQPGQGDEPYVYRLGSARPSAPRPRWTPCCEFGGPDATEQSLHRKYDELLATLRRGPITYTDSHGEKQQITYQELVGRMPTALYGADAATYIGPFLQVLYLATRHPAAAAAARIPTQAQPRFSDEPQSADNAWHNAVACTDSDNPRDPREVGRYARLADRLGDPATPYEAPSPPVTCSPGPACSPPTSPGTASPTTAGTSAWTSGWTVT</sequence>
<keyword evidence="3" id="KW-0378">Hydrolase</keyword>
<dbReference type="Gene3D" id="3.40.50.1820">
    <property type="entry name" value="alpha/beta hydrolase"/>
    <property type="match status" value="1"/>
</dbReference>
<evidence type="ECO:0000259" key="2">
    <source>
        <dbReference type="Pfam" id="PF00561"/>
    </source>
</evidence>
<dbReference type="InterPro" id="IPR029058">
    <property type="entry name" value="AB_hydrolase_fold"/>
</dbReference>
<organism evidence="3 4">
    <name type="scientific">Amycolatopsis saalfeldensis</name>
    <dbReference type="NCBI Taxonomy" id="394193"/>
    <lineage>
        <taxon>Bacteria</taxon>
        <taxon>Bacillati</taxon>
        <taxon>Actinomycetota</taxon>
        <taxon>Actinomycetes</taxon>
        <taxon>Pseudonocardiales</taxon>
        <taxon>Pseudonocardiaceae</taxon>
        <taxon>Amycolatopsis</taxon>
    </lineage>
</organism>
<evidence type="ECO:0000313" key="3">
    <source>
        <dbReference type="EMBL" id="SEO68775.1"/>
    </source>
</evidence>
<proteinExistence type="predicted"/>
<feature type="compositionally biased region" description="Low complexity" evidence="1">
    <location>
        <begin position="246"/>
        <end position="266"/>
    </location>
</feature>
<evidence type="ECO:0000256" key="1">
    <source>
        <dbReference type="SAM" id="MobiDB-lite"/>
    </source>
</evidence>
<reference evidence="3 4" key="1">
    <citation type="submission" date="2016-10" db="EMBL/GenBank/DDBJ databases">
        <authorList>
            <person name="de Groot N.N."/>
        </authorList>
    </citation>
    <scope>NUCLEOTIDE SEQUENCE [LARGE SCALE GENOMIC DNA]</scope>
    <source>
        <strain evidence="3 4">DSM 44993</strain>
    </source>
</reference>